<protein>
    <submittedName>
        <fullName evidence="4">NAD(P)-dependent oxidoreductase</fullName>
    </submittedName>
</protein>
<gene>
    <name evidence="4" type="ORF">SOO65_05505</name>
</gene>
<dbReference type="InterPro" id="IPR036291">
    <property type="entry name" value="NAD(P)-bd_dom_sf"/>
</dbReference>
<dbReference type="AlphaFoldDB" id="A0AAX4HT66"/>
<dbReference type="Proteomes" id="UP001324634">
    <property type="component" value="Chromosome"/>
</dbReference>
<dbReference type="RefSeq" id="WP_321398159.1">
    <property type="nucleotide sequence ID" value="NZ_CP139487.1"/>
</dbReference>
<dbReference type="PANTHER" id="PTHR10996">
    <property type="entry name" value="2-HYDROXYACID DEHYDROGENASE-RELATED"/>
    <property type="match status" value="1"/>
</dbReference>
<dbReference type="EMBL" id="CP139487">
    <property type="protein sequence ID" value="WPU66196.1"/>
    <property type="molecule type" value="Genomic_DNA"/>
</dbReference>
<organism evidence="4 5">
    <name type="scientific">Peredibacter starrii</name>
    <dbReference type="NCBI Taxonomy" id="28202"/>
    <lineage>
        <taxon>Bacteria</taxon>
        <taxon>Pseudomonadati</taxon>
        <taxon>Bdellovibrionota</taxon>
        <taxon>Bacteriovoracia</taxon>
        <taxon>Bacteriovoracales</taxon>
        <taxon>Bacteriovoracaceae</taxon>
        <taxon>Peredibacter</taxon>
    </lineage>
</organism>
<name>A0AAX4HT66_9BACT</name>
<proteinExistence type="predicted"/>
<dbReference type="Gene3D" id="3.40.50.720">
    <property type="entry name" value="NAD(P)-binding Rossmann-like Domain"/>
    <property type="match status" value="2"/>
</dbReference>
<dbReference type="InterPro" id="IPR006140">
    <property type="entry name" value="D-isomer_DH_NAD-bd"/>
</dbReference>
<dbReference type="KEGG" id="psti:SOO65_05505"/>
<accession>A0AAX4HT66</accession>
<keyword evidence="2" id="KW-0520">NAD</keyword>
<sequence length="321" mass="37267">MKRFQVIRTHISPYQRQEFISDEKAMVEEFPLLNYETLASFKDLKTILVTNTHTQLADIPEDLLKQTVLIIHPNSGYDHFTGEHALWKNIPLVVGHTIRAQAVAEYSIGAVFEGLQELPQHLSWNKDRKWDRTLLKDTPAWVFGYGHIGKVIADTLSVLGMKVTVVDPFIKHCPHKLLPDWRQGNLSEARVIITATSLNQYSRHMFNKEFFDSLSDEVLFINGARGKLVEEKSLKEYLLTHPKSFAFLDVFEKEPFGEDWHGFPQVWKTSHIAGVEKNLDDKILEFEKSVLRDFQELDENEFFAKYEKELLQNKWIKGVLV</sequence>
<dbReference type="GO" id="GO:0030267">
    <property type="term" value="F:glyoxylate reductase (NADPH) activity"/>
    <property type="evidence" value="ECO:0007669"/>
    <property type="project" value="TreeGrafter"/>
</dbReference>
<dbReference type="InterPro" id="IPR050223">
    <property type="entry name" value="D-isomer_2-hydroxyacid_DH"/>
</dbReference>
<reference evidence="4 5" key="1">
    <citation type="submission" date="2023-11" db="EMBL/GenBank/DDBJ databases">
        <title>Peredibacter starrii A3.12.</title>
        <authorList>
            <person name="Mitchell R.J."/>
        </authorList>
    </citation>
    <scope>NUCLEOTIDE SEQUENCE [LARGE SCALE GENOMIC DNA]</scope>
    <source>
        <strain evidence="4 5">A3.12</strain>
    </source>
</reference>
<dbReference type="Pfam" id="PF02826">
    <property type="entry name" value="2-Hacid_dh_C"/>
    <property type="match status" value="1"/>
</dbReference>
<dbReference type="GO" id="GO:0005829">
    <property type="term" value="C:cytosol"/>
    <property type="evidence" value="ECO:0007669"/>
    <property type="project" value="TreeGrafter"/>
</dbReference>
<feature type="domain" description="D-isomer specific 2-hydroxyacid dehydrogenase NAD-binding" evidence="3">
    <location>
        <begin position="122"/>
        <end position="273"/>
    </location>
</feature>
<keyword evidence="1" id="KW-0560">Oxidoreductase</keyword>
<evidence type="ECO:0000256" key="1">
    <source>
        <dbReference type="ARBA" id="ARBA00023002"/>
    </source>
</evidence>
<evidence type="ECO:0000313" key="4">
    <source>
        <dbReference type="EMBL" id="WPU66196.1"/>
    </source>
</evidence>
<dbReference type="GO" id="GO:0051287">
    <property type="term" value="F:NAD binding"/>
    <property type="evidence" value="ECO:0007669"/>
    <property type="project" value="InterPro"/>
</dbReference>
<evidence type="ECO:0000259" key="3">
    <source>
        <dbReference type="Pfam" id="PF02826"/>
    </source>
</evidence>
<dbReference type="SUPFAM" id="SSF51735">
    <property type="entry name" value="NAD(P)-binding Rossmann-fold domains"/>
    <property type="match status" value="1"/>
</dbReference>
<keyword evidence="5" id="KW-1185">Reference proteome</keyword>
<evidence type="ECO:0000256" key="2">
    <source>
        <dbReference type="ARBA" id="ARBA00023027"/>
    </source>
</evidence>
<evidence type="ECO:0000313" key="5">
    <source>
        <dbReference type="Proteomes" id="UP001324634"/>
    </source>
</evidence>
<dbReference type="PANTHER" id="PTHR10996:SF178">
    <property type="entry name" value="2-HYDROXYACID DEHYDROGENASE YGL185C-RELATED"/>
    <property type="match status" value="1"/>
</dbReference>
<dbReference type="GO" id="GO:0016618">
    <property type="term" value="F:hydroxypyruvate reductase [NAD(P)H] activity"/>
    <property type="evidence" value="ECO:0007669"/>
    <property type="project" value="TreeGrafter"/>
</dbReference>